<dbReference type="GO" id="GO:0046872">
    <property type="term" value="F:metal ion binding"/>
    <property type="evidence" value="ECO:0007669"/>
    <property type="project" value="UniProtKB-KW"/>
</dbReference>
<gene>
    <name evidence="2" type="ORF">CEY11_22685</name>
</gene>
<protein>
    <submittedName>
        <fullName evidence="2">Ribonuclease activity regulator RraA</fullName>
    </submittedName>
</protein>
<dbReference type="InterPro" id="IPR036704">
    <property type="entry name" value="RraA/RraA-like_sf"/>
</dbReference>
<dbReference type="RefSeq" id="WP_088605701.1">
    <property type="nucleotide sequence ID" value="NZ_NJIH01000015.1"/>
</dbReference>
<proteinExistence type="predicted"/>
<accession>A0A225M003</accession>
<dbReference type="CDD" id="cd16841">
    <property type="entry name" value="RraA_family"/>
    <property type="match status" value="1"/>
</dbReference>
<dbReference type="Gene3D" id="3.50.30.40">
    <property type="entry name" value="Ribonuclease E inhibitor RraA/RraA-like"/>
    <property type="match status" value="1"/>
</dbReference>
<dbReference type="EMBL" id="NJIH01000015">
    <property type="protein sequence ID" value="OWT54526.1"/>
    <property type="molecule type" value="Genomic_DNA"/>
</dbReference>
<feature type="binding site" evidence="1">
    <location>
        <position position="145"/>
    </location>
    <ligand>
        <name>Mg(2+)</name>
        <dbReference type="ChEBI" id="CHEBI:18420"/>
    </ligand>
</feature>
<dbReference type="InterPro" id="IPR005493">
    <property type="entry name" value="RraA/RraA-like"/>
</dbReference>
<dbReference type="PANTHER" id="PTHR33254">
    <property type="entry name" value="4-HYDROXY-4-METHYL-2-OXOGLUTARATE ALDOLASE 3-RELATED"/>
    <property type="match status" value="1"/>
</dbReference>
<evidence type="ECO:0000313" key="3">
    <source>
        <dbReference type="Proteomes" id="UP000214603"/>
    </source>
</evidence>
<keyword evidence="1" id="KW-0460">Magnesium</keyword>
<dbReference type="OrthoDB" id="9805307at2"/>
<name>A0A225M003_9BURK</name>
<evidence type="ECO:0000313" key="2">
    <source>
        <dbReference type="EMBL" id="OWT54526.1"/>
    </source>
</evidence>
<sequence length="231" mass="25122">MDLYSAQNAHRTAGKAAPVVDDALLERYTKISSGTLTSQLFKRGLRQQVLVGIRPLNRVVKPFAGRAFTMRFIPAREDIDTGATVTMRPDPVNLQWVGVEELSAGDVLVIDSRGDIRGASMGDILISRMQRRGARAVITDGAFRDGAEISRMEIPAWCAAVTATSRLSYHHVADLQVPIGCAEVAVYPGDVVHGDENNITIVPSYLAEEIIAACEAQESLEVLWSNFGGHF</sequence>
<keyword evidence="1" id="KW-0479">Metal-binding</keyword>
<dbReference type="Proteomes" id="UP000214603">
    <property type="component" value="Unassembled WGS sequence"/>
</dbReference>
<comment type="cofactor">
    <cofactor evidence="1">
        <name>Mg(2+)</name>
        <dbReference type="ChEBI" id="CHEBI:18420"/>
    </cofactor>
</comment>
<reference evidence="3" key="1">
    <citation type="submission" date="2017-06" db="EMBL/GenBank/DDBJ databases">
        <title>Herbaspirillum phytohormonus sp. nov., isolated from the root nodule of Robinia pseudoacacia in lead-zinc mine.</title>
        <authorList>
            <person name="Fan M."/>
            <person name="Lin Y."/>
        </authorList>
    </citation>
    <scope>NUCLEOTIDE SEQUENCE [LARGE SCALE GENOMIC DNA]</scope>
    <source>
        <strain evidence="3">SC-089</strain>
    </source>
</reference>
<evidence type="ECO:0000256" key="1">
    <source>
        <dbReference type="PIRSR" id="PIRSR605493-1"/>
    </source>
</evidence>
<dbReference type="NCBIfam" id="NF006093">
    <property type="entry name" value="PRK08245.1"/>
    <property type="match status" value="1"/>
</dbReference>
<comment type="caution">
    <text evidence="2">The sequence shown here is derived from an EMBL/GenBank/DDBJ whole genome shotgun (WGS) entry which is preliminary data.</text>
</comment>
<keyword evidence="3" id="KW-1185">Reference proteome</keyword>
<dbReference type="PANTHER" id="PTHR33254:SF16">
    <property type="entry name" value="BLR3842 PROTEIN"/>
    <property type="match status" value="1"/>
</dbReference>
<dbReference type="AlphaFoldDB" id="A0A225M003"/>
<feature type="binding site" evidence="1">
    <location>
        <begin position="122"/>
        <end position="125"/>
    </location>
    <ligand>
        <name>substrate</name>
    </ligand>
</feature>
<dbReference type="SUPFAM" id="SSF89562">
    <property type="entry name" value="RraA-like"/>
    <property type="match status" value="1"/>
</dbReference>
<feature type="binding site" evidence="1">
    <location>
        <position position="144"/>
    </location>
    <ligand>
        <name>substrate</name>
    </ligand>
</feature>
<dbReference type="Pfam" id="PF03737">
    <property type="entry name" value="RraA-like"/>
    <property type="match status" value="1"/>
</dbReference>
<organism evidence="2 3">
    <name type="scientific">Candidimonas nitroreducens</name>
    <dbReference type="NCBI Taxonomy" id="683354"/>
    <lineage>
        <taxon>Bacteria</taxon>
        <taxon>Pseudomonadati</taxon>
        <taxon>Pseudomonadota</taxon>
        <taxon>Betaproteobacteria</taxon>
        <taxon>Burkholderiales</taxon>
        <taxon>Alcaligenaceae</taxon>
        <taxon>Candidimonas</taxon>
    </lineage>
</organism>